<evidence type="ECO:0000313" key="2">
    <source>
        <dbReference type="Proteomes" id="UP001294570"/>
    </source>
</evidence>
<organism evidence="1 2">
    <name type="scientific">Denitrificimonas halotolerans</name>
    <dbReference type="NCBI Taxonomy" id="3098930"/>
    <lineage>
        <taxon>Bacteria</taxon>
        <taxon>Pseudomonadati</taxon>
        <taxon>Pseudomonadota</taxon>
        <taxon>Gammaproteobacteria</taxon>
        <taxon>Pseudomonadales</taxon>
        <taxon>Pseudomonadaceae</taxon>
        <taxon>Denitrificimonas</taxon>
    </lineage>
</organism>
<accession>A0ABU5GP08</accession>
<dbReference type="RefSeq" id="WP_321552775.1">
    <property type="nucleotide sequence ID" value="NZ_JAXIVU010000003.1"/>
</dbReference>
<proteinExistence type="predicted"/>
<comment type="caution">
    <text evidence="1">The sequence shown here is derived from an EMBL/GenBank/DDBJ whole genome shotgun (WGS) entry which is preliminary data.</text>
</comment>
<sequence length="127" mass="14424">MRQPDIEIYVKDSDRSTVSLWLATALNMPVCTWLEKGRVSRCQYGDIPAVWFEHAVGKWHSLLLESENTPWATDLECAQAAAAYLQVQVRCATGSWQEADGEEDADRWLQVNADTSLETITWYTANK</sequence>
<reference evidence="1 2" key="1">
    <citation type="submission" date="2023-12" db="EMBL/GenBank/DDBJ databases">
        <title>Denitrificimonas halotolerans sp. nov.,a novel species isolated from landfill leachate.</title>
        <authorList>
            <person name="Wang S."/>
        </authorList>
    </citation>
    <scope>NUCLEOTIDE SEQUENCE [LARGE SCALE GENOMIC DNA]</scope>
    <source>
        <strain evidence="1 2">JX-1</strain>
    </source>
</reference>
<protein>
    <submittedName>
        <fullName evidence="1">Uncharacterized protein</fullName>
    </submittedName>
</protein>
<keyword evidence="2" id="KW-1185">Reference proteome</keyword>
<dbReference type="Proteomes" id="UP001294570">
    <property type="component" value="Unassembled WGS sequence"/>
</dbReference>
<dbReference type="EMBL" id="JAXIVU010000003">
    <property type="protein sequence ID" value="MDY7218678.1"/>
    <property type="molecule type" value="Genomic_DNA"/>
</dbReference>
<gene>
    <name evidence="1" type="ORF">TOI97_03700</name>
</gene>
<name>A0ABU5GP08_9GAMM</name>
<evidence type="ECO:0000313" key="1">
    <source>
        <dbReference type="EMBL" id="MDY7218678.1"/>
    </source>
</evidence>